<evidence type="ECO:0000313" key="11">
    <source>
        <dbReference type="EMBL" id="ANZ03144.1"/>
    </source>
</evidence>
<dbReference type="GO" id="GO:0005886">
    <property type="term" value="C:plasma membrane"/>
    <property type="evidence" value="ECO:0007669"/>
    <property type="project" value="UniProtKB-SubCell"/>
</dbReference>
<protein>
    <recommendedName>
        <fullName evidence="10">Odorant receptor</fullName>
    </recommendedName>
</protein>
<accession>A0A1B2G2M5</accession>
<feature type="transmembrane region" description="Helical" evidence="10">
    <location>
        <begin position="139"/>
        <end position="162"/>
    </location>
</feature>
<evidence type="ECO:0000256" key="8">
    <source>
        <dbReference type="ARBA" id="ARBA00023170"/>
    </source>
</evidence>
<comment type="similarity">
    <text evidence="10">Belongs to the insect chemoreceptor superfamily. Heteromeric odorant receptor channel (TC 1.A.69) family.</text>
</comment>
<reference evidence="11" key="1">
    <citation type="submission" date="2016-01" db="EMBL/GenBank/DDBJ databases">
        <title>Olfactory receptor genes identified from the antennae of Cnaphalocrocis medinalis.</title>
        <authorList>
            <person name="Liu S."/>
        </authorList>
    </citation>
    <scope>NUCLEOTIDE SEQUENCE</scope>
    <source>
        <strain evidence="11">HF</strain>
    </source>
</reference>
<dbReference type="Pfam" id="PF02949">
    <property type="entry name" value="7tm_6"/>
    <property type="match status" value="1"/>
</dbReference>
<organism evidence="11">
    <name type="scientific">Cnaphalocrocis medinalis</name>
    <name type="common">Rice leaffolder moth</name>
    <dbReference type="NCBI Taxonomy" id="437488"/>
    <lineage>
        <taxon>Eukaryota</taxon>
        <taxon>Metazoa</taxon>
        <taxon>Ecdysozoa</taxon>
        <taxon>Arthropoda</taxon>
        <taxon>Hexapoda</taxon>
        <taxon>Insecta</taxon>
        <taxon>Pterygota</taxon>
        <taxon>Neoptera</taxon>
        <taxon>Endopterygota</taxon>
        <taxon>Lepidoptera</taxon>
        <taxon>Glossata</taxon>
        <taxon>Ditrysia</taxon>
        <taxon>Pyraloidea</taxon>
        <taxon>Crambidae</taxon>
        <taxon>Pyraustinae</taxon>
        <taxon>Cnaphalocrocis</taxon>
    </lineage>
</organism>
<comment type="caution">
    <text evidence="10">Lacks conserved residue(s) required for the propagation of feature annotation.</text>
</comment>
<evidence type="ECO:0000256" key="4">
    <source>
        <dbReference type="ARBA" id="ARBA00022692"/>
    </source>
</evidence>
<evidence type="ECO:0000256" key="10">
    <source>
        <dbReference type="RuleBase" id="RU351113"/>
    </source>
</evidence>
<sequence length="408" mass="47104">MFAQKIISWLEQLEDPRNPLLGPNIKILFLFGIWQTGDTKLRNKLFNIIHVSTAFFVLSQFIDLYKQRNDFNKALNNLSLTSIGLICCTKCFSYVLRQPQWQKLAANISEEELIQIKFGNEKVIKKMEQYKLYARVVSYLYWGLVLMTNVVLIGTPMLKLLISETYRQNIKNGKEEYPQIMSCWFPFDYNKMPGFVYSSVVQIFMALQGSGVLAGHDANAISIMTFMKGQMQILKEKCANIFEVKENEDPKEVLNRIKECCRHHSFLLQQSELFESLLSPVMFLYLMICSMAICCSVVQFSSDEATATQKLWAVQYTIAQIAQLFLFCWHGNEVFTESIVVDQGVYASDWWRGDLRQRRLVLLLAGKLNRPILYTAGPFSNLTVPTFISIMKGSYSFFTLFSQMQEAN</sequence>
<keyword evidence="4 10" id="KW-0812">Transmembrane</keyword>
<evidence type="ECO:0000256" key="9">
    <source>
        <dbReference type="ARBA" id="ARBA00023224"/>
    </source>
</evidence>
<comment type="subcellular location">
    <subcellularLocation>
        <location evidence="1 10">Cell membrane</location>
        <topology evidence="1 10">Multi-pass membrane protein</topology>
    </subcellularLocation>
</comment>
<keyword evidence="7 10" id="KW-0472">Membrane</keyword>
<proteinExistence type="evidence at transcript level"/>
<keyword evidence="6 10" id="KW-1133">Transmembrane helix</keyword>
<evidence type="ECO:0000256" key="5">
    <source>
        <dbReference type="ARBA" id="ARBA00022725"/>
    </source>
</evidence>
<dbReference type="AlphaFoldDB" id="A0A1B2G2M5"/>
<keyword evidence="3 10" id="KW-0716">Sensory transduction</keyword>
<name>A0A1B2G2M5_CNAME</name>
<dbReference type="GO" id="GO:0007165">
    <property type="term" value="P:signal transduction"/>
    <property type="evidence" value="ECO:0007669"/>
    <property type="project" value="UniProtKB-KW"/>
</dbReference>
<evidence type="ECO:0000256" key="2">
    <source>
        <dbReference type="ARBA" id="ARBA00022475"/>
    </source>
</evidence>
<evidence type="ECO:0000256" key="3">
    <source>
        <dbReference type="ARBA" id="ARBA00022606"/>
    </source>
</evidence>
<keyword evidence="5 10" id="KW-0552">Olfaction</keyword>
<dbReference type="EMBL" id="KU598898">
    <property type="protein sequence ID" value="ANZ03144.1"/>
    <property type="molecule type" value="mRNA"/>
</dbReference>
<keyword evidence="8 10" id="KW-0675">Receptor</keyword>
<keyword evidence="2" id="KW-1003">Cell membrane</keyword>
<feature type="transmembrane region" description="Helical" evidence="10">
    <location>
        <begin position="45"/>
        <end position="65"/>
    </location>
</feature>
<dbReference type="PANTHER" id="PTHR21137:SF35">
    <property type="entry name" value="ODORANT RECEPTOR 19A-RELATED"/>
    <property type="match status" value="1"/>
</dbReference>
<evidence type="ECO:0000256" key="6">
    <source>
        <dbReference type="ARBA" id="ARBA00022989"/>
    </source>
</evidence>
<keyword evidence="9 10" id="KW-0807">Transducer</keyword>
<dbReference type="GO" id="GO:0004984">
    <property type="term" value="F:olfactory receptor activity"/>
    <property type="evidence" value="ECO:0007669"/>
    <property type="project" value="InterPro"/>
</dbReference>
<evidence type="ECO:0000256" key="7">
    <source>
        <dbReference type="ARBA" id="ARBA00023136"/>
    </source>
</evidence>
<dbReference type="GO" id="GO:0005549">
    <property type="term" value="F:odorant binding"/>
    <property type="evidence" value="ECO:0007669"/>
    <property type="project" value="InterPro"/>
</dbReference>
<dbReference type="PANTHER" id="PTHR21137">
    <property type="entry name" value="ODORANT RECEPTOR"/>
    <property type="match status" value="1"/>
</dbReference>
<evidence type="ECO:0000256" key="1">
    <source>
        <dbReference type="ARBA" id="ARBA00004651"/>
    </source>
</evidence>
<feature type="transmembrane region" description="Helical" evidence="10">
    <location>
        <begin position="77"/>
        <end position="96"/>
    </location>
</feature>
<dbReference type="InterPro" id="IPR004117">
    <property type="entry name" value="7tm6_olfct_rcpt"/>
</dbReference>